<feature type="transmembrane region" description="Helical" evidence="7">
    <location>
        <begin position="117"/>
        <end position="133"/>
    </location>
</feature>
<organism evidence="9 10">
    <name type="scientific">Candidatus Pullilachnospira stercoravium</name>
    <dbReference type="NCBI Taxonomy" id="2840913"/>
    <lineage>
        <taxon>Bacteria</taxon>
        <taxon>Bacillati</taxon>
        <taxon>Bacillota</taxon>
        <taxon>Clostridia</taxon>
        <taxon>Lachnospirales</taxon>
        <taxon>Lachnospiraceae</taxon>
        <taxon>Lachnospiraceae incertae sedis</taxon>
        <taxon>Candidatus Pullilachnospira</taxon>
    </lineage>
</organism>
<evidence type="ECO:0000256" key="2">
    <source>
        <dbReference type="ARBA" id="ARBA00022475"/>
    </source>
</evidence>
<dbReference type="InterPro" id="IPR050539">
    <property type="entry name" value="ThrE_Dicarb/AminoAcid_Exp"/>
</dbReference>
<feature type="transmembrane region" description="Helical" evidence="7">
    <location>
        <begin position="193"/>
        <end position="213"/>
    </location>
</feature>
<dbReference type="GO" id="GO:0005886">
    <property type="term" value="C:plasma membrane"/>
    <property type="evidence" value="ECO:0007669"/>
    <property type="project" value="UniProtKB-SubCell"/>
</dbReference>
<evidence type="ECO:0000259" key="8">
    <source>
        <dbReference type="Pfam" id="PF06738"/>
    </source>
</evidence>
<keyword evidence="3 7" id="KW-0812">Transmembrane</keyword>
<feature type="transmembrane region" description="Helical" evidence="7">
    <location>
        <begin position="168"/>
        <end position="187"/>
    </location>
</feature>
<dbReference type="Pfam" id="PF06738">
    <property type="entry name" value="ThrE"/>
    <property type="match status" value="1"/>
</dbReference>
<reference evidence="9" key="2">
    <citation type="journal article" date="2021" name="PeerJ">
        <title>Extensive microbial diversity within the chicken gut microbiome revealed by metagenomics and culture.</title>
        <authorList>
            <person name="Gilroy R."/>
            <person name="Ravi A."/>
            <person name="Getino M."/>
            <person name="Pursley I."/>
            <person name="Horton D.L."/>
            <person name="Alikhan N.F."/>
            <person name="Baker D."/>
            <person name="Gharbi K."/>
            <person name="Hall N."/>
            <person name="Watson M."/>
            <person name="Adriaenssens E.M."/>
            <person name="Foster-Nyarko E."/>
            <person name="Jarju S."/>
            <person name="Secka A."/>
            <person name="Antonio M."/>
            <person name="Oren A."/>
            <person name="Chaudhuri R.R."/>
            <person name="La Ragione R."/>
            <person name="Hildebrand F."/>
            <person name="Pallen M.J."/>
        </authorList>
    </citation>
    <scope>NUCLEOTIDE SEQUENCE</scope>
    <source>
        <strain evidence="9">ChiBcec2-4451</strain>
    </source>
</reference>
<gene>
    <name evidence="9" type="ORF">IAA63_12690</name>
</gene>
<comment type="similarity">
    <text evidence="6">Belongs to the ThrE exporter (TC 2.A.79) family.</text>
</comment>
<evidence type="ECO:0000313" key="9">
    <source>
        <dbReference type="EMBL" id="HIV13976.1"/>
    </source>
</evidence>
<feature type="transmembrane region" description="Helical" evidence="7">
    <location>
        <begin position="225"/>
        <end position="247"/>
    </location>
</feature>
<dbReference type="PANTHER" id="PTHR34390">
    <property type="entry name" value="UPF0442 PROTEIN YJJB-RELATED"/>
    <property type="match status" value="1"/>
</dbReference>
<evidence type="ECO:0000313" key="10">
    <source>
        <dbReference type="Proteomes" id="UP000886723"/>
    </source>
</evidence>
<dbReference type="Proteomes" id="UP000886723">
    <property type="component" value="Unassembled WGS sequence"/>
</dbReference>
<evidence type="ECO:0000256" key="6">
    <source>
        <dbReference type="ARBA" id="ARBA00034125"/>
    </source>
</evidence>
<dbReference type="AlphaFoldDB" id="A0A9D1T777"/>
<dbReference type="GO" id="GO:0022857">
    <property type="term" value="F:transmembrane transporter activity"/>
    <property type="evidence" value="ECO:0007669"/>
    <property type="project" value="InterPro"/>
</dbReference>
<keyword evidence="5 7" id="KW-0472">Membrane</keyword>
<dbReference type="GO" id="GO:0015744">
    <property type="term" value="P:succinate transport"/>
    <property type="evidence" value="ECO:0007669"/>
    <property type="project" value="TreeGrafter"/>
</dbReference>
<proteinExistence type="inferred from homology"/>
<evidence type="ECO:0000256" key="7">
    <source>
        <dbReference type="SAM" id="Phobius"/>
    </source>
</evidence>
<accession>A0A9D1T777</accession>
<name>A0A9D1T777_9FIRM</name>
<evidence type="ECO:0000256" key="1">
    <source>
        <dbReference type="ARBA" id="ARBA00004651"/>
    </source>
</evidence>
<sequence>MDYKLLFDTAVFAGELLMKNGAETYRVEDTMYRILKKSNLKTVQVLVMMTGFVATLDDPSMDSLTVVRRINSRGTDLELIDKVNVISREFCSDQIPLEVAFTRMKTLWREPHESKRNLAAMAALTGGFAVMFGGSAADVAVAAATGFLTAAVLFYCRKIHLHMFLENMLCSVFLAIVVGLAVTFLPGEYSRDLIIISAIMPLVPGAAITNAVFDTLHGDYLSGLARAAEAFVIAAAVALGIGIGMSLI</sequence>
<protein>
    <submittedName>
        <fullName evidence="9">Threonine/serine exporter family protein</fullName>
    </submittedName>
</protein>
<dbReference type="EMBL" id="DVON01000272">
    <property type="protein sequence ID" value="HIV13976.1"/>
    <property type="molecule type" value="Genomic_DNA"/>
</dbReference>
<evidence type="ECO:0000256" key="3">
    <source>
        <dbReference type="ARBA" id="ARBA00022692"/>
    </source>
</evidence>
<dbReference type="PANTHER" id="PTHR34390:SF2">
    <property type="entry name" value="SUCCINATE TRANSPORTER SUBUNIT YJJP-RELATED"/>
    <property type="match status" value="1"/>
</dbReference>
<keyword evidence="4 7" id="KW-1133">Transmembrane helix</keyword>
<reference evidence="9" key="1">
    <citation type="submission" date="2020-10" db="EMBL/GenBank/DDBJ databases">
        <authorList>
            <person name="Gilroy R."/>
        </authorList>
    </citation>
    <scope>NUCLEOTIDE SEQUENCE</scope>
    <source>
        <strain evidence="9">ChiBcec2-4451</strain>
    </source>
</reference>
<dbReference type="InterPro" id="IPR010619">
    <property type="entry name" value="ThrE-like_N"/>
</dbReference>
<evidence type="ECO:0000256" key="5">
    <source>
        <dbReference type="ARBA" id="ARBA00023136"/>
    </source>
</evidence>
<keyword evidence="2" id="KW-1003">Cell membrane</keyword>
<feature type="domain" description="Threonine/serine exporter-like N-terminal" evidence="8">
    <location>
        <begin position="9"/>
        <end position="247"/>
    </location>
</feature>
<evidence type="ECO:0000256" key="4">
    <source>
        <dbReference type="ARBA" id="ARBA00022989"/>
    </source>
</evidence>
<comment type="caution">
    <text evidence="9">The sequence shown here is derived from an EMBL/GenBank/DDBJ whole genome shotgun (WGS) entry which is preliminary data.</text>
</comment>
<comment type="subcellular location">
    <subcellularLocation>
        <location evidence="1">Cell membrane</location>
        <topology evidence="1">Multi-pass membrane protein</topology>
    </subcellularLocation>
</comment>